<evidence type="ECO:0000259" key="6">
    <source>
        <dbReference type="PROSITE" id="PS50123"/>
    </source>
</evidence>
<organism evidence="7 8">
    <name type="scientific">Georgenia ruanii</name>
    <dbReference type="NCBI Taxonomy" id="348442"/>
    <lineage>
        <taxon>Bacteria</taxon>
        <taxon>Bacillati</taxon>
        <taxon>Actinomycetota</taxon>
        <taxon>Actinomycetes</taxon>
        <taxon>Micrococcales</taxon>
        <taxon>Bogoriellaceae</taxon>
        <taxon>Georgenia</taxon>
    </lineage>
</organism>
<evidence type="ECO:0000313" key="7">
    <source>
        <dbReference type="EMBL" id="MPV89740.1"/>
    </source>
</evidence>
<dbReference type="InterPro" id="IPR029063">
    <property type="entry name" value="SAM-dependent_MTases_sf"/>
</dbReference>
<dbReference type="PANTHER" id="PTHR24422">
    <property type="entry name" value="CHEMOTAXIS PROTEIN METHYLTRANSFERASE"/>
    <property type="match status" value="1"/>
</dbReference>
<dbReference type="PANTHER" id="PTHR24422:SF21">
    <property type="entry name" value="CHEMOTAXIS PROTEIN METHYLTRANSFERASE 1"/>
    <property type="match status" value="1"/>
</dbReference>
<dbReference type="SMART" id="SM00138">
    <property type="entry name" value="MeTrc"/>
    <property type="match status" value="1"/>
</dbReference>
<keyword evidence="4 7" id="KW-0808">Transferase</keyword>
<dbReference type="InterPro" id="IPR036804">
    <property type="entry name" value="CheR_N_sf"/>
</dbReference>
<dbReference type="OrthoDB" id="9816309at2"/>
<dbReference type="EC" id="2.1.1.80" evidence="2"/>
<keyword evidence="8" id="KW-1185">Reference proteome</keyword>
<evidence type="ECO:0000313" key="8">
    <source>
        <dbReference type="Proteomes" id="UP000429644"/>
    </source>
</evidence>
<feature type="domain" description="CheR-type methyltransferase" evidence="6">
    <location>
        <begin position="1"/>
        <end position="268"/>
    </location>
</feature>
<dbReference type="GO" id="GO:0008983">
    <property type="term" value="F:protein-glutamate O-methyltransferase activity"/>
    <property type="evidence" value="ECO:0007669"/>
    <property type="project" value="UniProtKB-EC"/>
</dbReference>
<evidence type="ECO:0000256" key="3">
    <source>
        <dbReference type="ARBA" id="ARBA00022603"/>
    </source>
</evidence>
<evidence type="ECO:0000256" key="1">
    <source>
        <dbReference type="ARBA" id="ARBA00001541"/>
    </source>
</evidence>
<comment type="catalytic activity">
    <reaction evidence="1">
        <text>L-glutamyl-[protein] + S-adenosyl-L-methionine = [protein]-L-glutamate 5-O-methyl ester + S-adenosyl-L-homocysteine</text>
        <dbReference type="Rhea" id="RHEA:24452"/>
        <dbReference type="Rhea" id="RHEA-COMP:10208"/>
        <dbReference type="Rhea" id="RHEA-COMP:10311"/>
        <dbReference type="ChEBI" id="CHEBI:29973"/>
        <dbReference type="ChEBI" id="CHEBI:57856"/>
        <dbReference type="ChEBI" id="CHEBI:59789"/>
        <dbReference type="ChEBI" id="CHEBI:82795"/>
        <dbReference type="EC" id="2.1.1.80"/>
    </reaction>
</comment>
<comment type="caution">
    <text evidence="7">The sequence shown here is derived from an EMBL/GenBank/DDBJ whole genome shotgun (WGS) entry which is preliminary data.</text>
</comment>
<dbReference type="PROSITE" id="PS50123">
    <property type="entry name" value="CHER"/>
    <property type="match status" value="1"/>
</dbReference>
<gene>
    <name evidence="7" type="ORF">GB882_13775</name>
</gene>
<protein>
    <recommendedName>
        <fullName evidence="2">protein-glutamate O-methyltransferase</fullName>
        <ecNumber evidence="2">2.1.1.80</ecNumber>
    </recommendedName>
</protein>
<evidence type="ECO:0000256" key="4">
    <source>
        <dbReference type="ARBA" id="ARBA00022679"/>
    </source>
</evidence>
<dbReference type="InterPro" id="IPR050903">
    <property type="entry name" value="Bact_Chemotaxis_MeTrfase"/>
</dbReference>
<dbReference type="RefSeq" id="WP_152232489.1">
    <property type="nucleotide sequence ID" value="NZ_BAAAOT010000034.1"/>
</dbReference>
<proteinExistence type="predicted"/>
<evidence type="ECO:0000256" key="5">
    <source>
        <dbReference type="ARBA" id="ARBA00022691"/>
    </source>
</evidence>
<keyword evidence="5" id="KW-0949">S-adenosyl-L-methionine</keyword>
<dbReference type="InterPro" id="IPR022642">
    <property type="entry name" value="CheR_C"/>
</dbReference>
<name>A0A7J9V0T8_9MICO</name>
<dbReference type="InterPro" id="IPR000780">
    <property type="entry name" value="CheR_MeTrfase"/>
</dbReference>
<dbReference type="CDD" id="cd02440">
    <property type="entry name" value="AdoMet_MTases"/>
    <property type="match status" value="1"/>
</dbReference>
<reference evidence="7 8" key="1">
    <citation type="submission" date="2019-10" db="EMBL/GenBank/DDBJ databases">
        <title>Georgenia wutianyii sp. nov. and Georgenia yuyongxinii sp. nov. isolated from plateau pika (Ochotona curzoniae) in the Qinghai-Tibet plateau of China.</title>
        <authorList>
            <person name="Tian Z."/>
        </authorList>
    </citation>
    <scope>NUCLEOTIDE SEQUENCE [LARGE SCALE GENOMIC DNA]</scope>
    <source>
        <strain evidence="7 8">JCM 15130</strain>
    </source>
</reference>
<evidence type="ECO:0000256" key="2">
    <source>
        <dbReference type="ARBA" id="ARBA00012534"/>
    </source>
</evidence>
<dbReference type="GO" id="GO:0032259">
    <property type="term" value="P:methylation"/>
    <property type="evidence" value="ECO:0007669"/>
    <property type="project" value="UniProtKB-KW"/>
</dbReference>
<dbReference type="SUPFAM" id="SSF47757">
    <property type="entry name" value="Chemotaxis receptor methyltransferase CheR, N-terminal domain"/>
    <property type="match status" value="1"/>
</dbReference>
<dbReference type="Pfam" id="PF01739">
    <property type="entry name" value="CheR"/>
    <property type="match status" value="1"/>
</dbReference>
<accession>A0A7J9V0T8</accession>
<dbReference type="Gene3D" id="1.10.155.10">
    <property type="entry name" value="Chemotaxis receptor methyltransferase CheR, N-terminal domain"/>
    <property type="match status" value="1"/>
</dbReference>
<dbReference type="Gene3D" id="3.40.50.150">
    <property type="entry name" value="Vaccinia Virus protein VP39"/>
    <property type="match status" value="1"/>
</dbReference>
<dbReference type="PRINTS" id="PR00996">
    <property type="entry name" value="CHERMTFRASE"/>
</dbReference>
<dbReference type="Proteomes" id="UP000429644">
    <property type="component" value="Unassembled WGS sequence"/>
</dbReference>
<dbReference type="AlphaFoldDB" id="A0A7J9V0T8"/>
<sequence>MSLSPESFDYVAALVRRESAVELDGKEYLVESRLAPLARAAGIVGTRAVDRYVHLLRRSERGAGALVDALVTTETSWFRDRPTFDALTRHLLPALPDRGPLRVWSAGCSTGQEPYSVVMALLGAGVDDFSVLGTDVSAAVLERARAGRYSALEMGRGLPLSARARYFAPRGCEWQATTRVRERVTLRRHNLLEPSPTPTVATFDVVFLRHVLMYFDLPARAVVLRRLRRSLAPGGFLVLGSTETPLGIDPAWYRVKIPGTSIYRLMGGSA</sequence>
<keyword evidence="3 7" id="KW-0489">Methyltransferase</keyword>
<dbReference type="EMBL" id="WHPD01002969">
    <property type="protein sequence ID" value="MPV89740.1"/>
    <property type="molecule type" value="Genomic_DNA"/>
</dbReference>
<dbReference type="SUPFAM" id="SSF53335">
    <property type="entry name" value="S-adenosyl-L-methionine-dependent methyltransferases"/>
    <property type="match status" value="1"/>
</dbReference>